<organism evidence="2">
    <name type="scientific">Eureka dunegrass waikavirus</name>
    <dbReference type="NCBI Taxonomy" id="3115787"/>
    <lineage>
        <taxon>Viruses</taxon>
        <taxon>Riboviria</taxon>
        <taxon>Orthornavirae</taxon>
        <taxon>Pisuviricota</taxon>
        <taxon>Pisoniviricetes</taxon>
        <taxon>Picornavirales</taxon>
        <taxon>Secoviridae</taxon>
        <taxon>Waikavirus</taxon>
    </lineage>
</organism>
<sequence>MQRWLLVIGLAVSMISCFLQMLGLLMKQPVMLVIGICVTMLNIFLSVLALVTRPEEGFSDFLSRATAGTPLARGVMPPARERPVEPRYR</sequence>
<evidence type="ECO:0000256" key="1">
    <source>
        <dbReference type="SAM" id="Phobius"/>
    </source>
</evidence>
<dbReference type="PROSITE" id="PS51257">
    <property type="entry name" value="PROKAR_LIPOPROTEIN"/>
    <property type="match status" value="1"/>
</dbReference>
<reference evidence="2" key="2">
    <citation type="journal article" date="2024" name="Arch. Virol.">
        <title>Probing of plant transcriptomes reveals the hidden genetic diversity of the family Secoviridae.</title>
        <authorList>
            <person name="Sidharthan V.K."/>
            <person name="Reddy V."/>
            <person name="Kiran G."/>
            <person name="Rajeswari V."/>
            <person name="Baranwal V.K."/>
            <person name="Kumar M.K."/>
            <person name="Kumar K.S."/>
        </authorList>
    </citation>
    <scope>NUCLEOTIDE SEQUENCE</scope>
    <source>
        <strain evidence="2">Swa ale</strain>
    </source>
</reference>
<protein>
    <submittedName>
        <fullName evidence="2">Uncharacterized protein</fullName>
    </submittedName>
</protein>
<accession>A0AAT9JAS0</accession>
<reference evidence="2" key="1">
    <citation type="submission" date="2023-11" db="EMBL/GenBank/DDBJ databases">
        <authorList>
            <person name="Sidharthan V.K."/>
            <person name="Reddy V."/>
            <person name="Kiran G."/>
            <person name="Rajeswari V."/>
            <person name="Baranwal V.K."/>
        </authorList>
    </citation>
    <scope>NUCLEOTIDE SEQUENCE</scope>
    <source>
        <strain evidence="2">Swa ale</strain>
    </source>
</reference>
<name>A0AAT9JAS0_9SECO</name>
<keyword evidence="1" id="KW-1133">Transmembrane helix</keyword>
<evidence type="ECO:0000313" key="2">
    <source>
        <dbReference type="EMBL" id="DBA54820.1"/>
    </source>
</evidence>
<dbReference type="EMBL" id="BK065143">
    <property type="protein sequence ID" value="DBA54820.1"/>
    <property type="molecule type" value="Genomic_RNA"/>
</dbReference>
<feature type="transmembrane region" description="Helical" evidence="1">
    <location>
        <begin position="32"/>
        <end position="51"/>
    </location>
</feature>
<gene>
    <name evidence="2" type="primary">ORFX</name>
</gene>
<keyword evidence="1" id="KW-0472">Membrane</keyword>
<proteinExistence type="predicted"/>
<feature type="transmembrane region" description="Helical" evidence="1">
    <location>
        <begin position="6"/>
        <end position="25"/>
    </location>
</feature>
<keyword evidence="1" id="KW-0812">Transmembrane</keyword>